<dbReference type="Proteomes" id="UP000254410">
    <property type="component" value="Chromosome"/>
</dbReference>
<evidence type="ECO:0000313" key="2">
    <source>
        <dbReference type="Proteomes" id="UP000254410"/>
    </source>
</evidence>
<accession>A0A3G6YK96</accession>
<reference evidence="1 2" key="2">
    <citation type="submission" date="2018-12" db="EMBL/GenBank/DDBJ databases">
        <title>Molecular Epidemiology of Emerging Carbapenem-Resistance in Acinetobacter nosocomialis and Acinetobacter pittii in Taiwan, 2010-2014.</title>
        <authorList>
            <person name="Huang W.-C."/>
            <person name="Wang H.-Y."/>
            <person name="Lai J.-F."/>
            <person name="Lauderdale T.-L."/>
            <person name="Sytwu H.-K."/>
        </authorList>
    </citation>
    <scope>NUCLEOTIDE SEQUENCE [LARGE SCALE GENOMIC DNA]</scope>
    <source>
        <strain evidence="1 2">2014S06-099</strain>
    </source>
</reference>
<name>A0A3G6YK96_ACIPI</name>
<reference evidence="1 2" key="1">
    <citation type="submission" date="2018-11" db="EMBL/GenBank/DDBJ databases">
        <authorList>
            <person name="Kuo S.-C."/>
            <person name="Chen F.-J."/>
            <person name="Liao Y.-C."/>
        </authorList>
    </citation>
    <scope>NUCLEOTIDE SEQUENCE [LARGE SCALE GENOMIC DNA]</scope>
    <source>
        <strain evidence="1 2">2014S06-099</strain>
    </source>
</reference>
<dbReference type="AlphaFoldDB" id="A0A3G6YK96"/>
<evidence type="ECO:0000313" key="1">
    <source>
        <dbReference type="EMBL" id="AZC00849.1"/>
    </source>
</evidence>
<organism evidence="1 2">
    <name type="scientific">Acinetobacter pittii</name>
    <name type="common">Acinetobacter genomosp. 3</name>
    <dbReference type="NCBI Taxonomy" id="48296"/>
    <lineage>
        <taxon>Bacteria</taxon>
        <taxon>Pseudomonadati</taxon>
        <taxon>Pseudomonadota</taxon>
        <taxon>Gammaproteobacteria</taxon>
        <taxon>Moraxellales</taxon>
        <taxon>Moraxellaceae</taxon>
        <taxon>Acinetobacter</taxon>
        <taxon>Acinetobacter calcoaceticus/baumannii complex</taxon>
    </lineage>
</organism>
<gene>
    <name evidence="1" type="ORF">DKE52_013845</name>
</gene>
<sequence length="75" mass="8297">MSINPIELLKEKVSSTILDNQDGYLGEKSNALSKFYPILLSLLAAKPDLIGQLKNSLAPSLSDLFLIMTKSRILY</sequence>
<dbReference type="EMBL" id="CP033540">
    <property type="protein sequence ID" value="AZC00849.1"/>
    <property type="molecule type" value="Genomic_DNA"/>
</dbReference>
<protein>
    <submittedName>
        <fullName evidence="1">Uncharacterized protein</fullName>
    </submittedName>
</protein>
<proteinExistence type="predicted"/>